<evidence type="ECO:0000313" key="2">
    <source>
        <dbReference type="Proteomes" id="UP000198891"/>
    </source>
</evidence>
<keyword evidence="2" id="KW-1185">Reference proteome</keyword>
<dbReference type="RefSeq" id="WP_092555710.1">
    <property type="nucleotide sequence ID" value="NZ_FNPZ01000003.1"/>
</dbReference>
<gene>
    <name evidence="1" type="ORF">SAMN05216554_3295</name>
</gene>
<dbReference type="AlphaFoldDB" id="A0A1H3S596"/>
<dbReference type="STRING" id="381665.SAMN05216554_3295"/>
<sequence>MTDPTSGEVVLSIRGELVTQLRFDFGFTIVTEGSEIRIETPFQLIGLDAETRMIDPEQPSRADELLELHQAYVDGDCFDDGRLELRFSNGFTVNVASDINFEAWALTRGSGEMAVATPGGGVAIFRAGAPSEVDVDE</sequence>
<evidence type="ECO:0000313" key="1">
    <source>
        <dbReference type="EMBL" id="SDZ32755.1"/>
    </source>
</evidence>
<dbReference type="EMBL" id="FNPZ01000003">
    <property type="protein sequence ID" value="SDZ32755.1"/>
    <property type="molecule type" value="Genomic_DNA"/>
</dbReference>
<name>A0A1H3S596_9MICO</name>
<proteinExistence type="predicted"/>
<dbReference type="Pfam" id="PF19686">
    <property type="entry name" value="DUF6188"/>
    <property type="match status" value="1"/>
</dbReference>
<reference evidence="1 2" key="1">
    <citation type="submission" date="2016-10" db="EMBL/GenBank/DDBJ databases">
        <authorList>
            <person name="de Groot N.N."/>
        </authorList>
    </citation>
    <scope>NUCLEOTIDE SEQUENCE [LARGE SCALE GENOMIC DNA]</scope>
    <source>
        <strain evidence="1 2">CGMCC 4.3491</strain>
    </source>
</reference>
<protein>
    <submittedName>
        <fullName evidence="1">Uncharacterized protein</fullName>
    </submittedName>
</protein>
<organism evidence="1 2">
    <name type="scientific">Herbiconiux ginsengi</name>
    <dbReference type="NCBI Taxonomy" id="381665"/>
    <lineage>
        <taxon>Bacteria</taxon>
        <taxon>Bacillati</taxon>
        <taxon>Actinomycetota</taxon>
        <taxon>Actinomycetes</taxon>
        <taxon>Micrococcales</taxon>
        <taxon>Microbacteriaceae</taxon>
        <taxon>Herbiconiux</taxon>
    </lineage>
</organism>
<accession>A0A1H3S596</accession>
<dbReference type="OrthoDB" id="5146786at2"/>
<dbReference type="InterPro" id="IPR046179">
    <property type="entry name" value="DUF6188"/>
</dbReference>
<dbReference type="Proteomes" id="UP000198891">
    <property type="component" value="Unassembled WGS sequence"/>
</dbReference>